<feature type="transmembrane region" description="Helical" evidence="1">
    <location>
        <begin position="34"/>
        <end position="55"/>
    </location>
</feature>
<dbReference type="EMBL" id="CP013909">
    <property type="protein sequence ID" value="ALW86341.1"/>
    <property type="molecule type" value="Genomic_DNA"/>
</dbReference>
<keyword evidence="3" id="KW-1185">Reference proteome</keyword>
<sequence length="61" mass="6758">MKFLKRLSPFFVLLLLLLVPPLVDYRFTGGFGPLTYTCESIGALAVFALIIRGIANQAKDK</sequence>
<keyword evidence="1" id="KW-1133">Transmembrane helix</keyword>
<protein>
    <submittedName>
        <fullName evidence="2">Uncharacterized protein</fullName>
    </submittedName>
</protein>
<dbReference type="KEGG" id="hyg:AUC43_15360"/>
<dbReference type="RefSeq" id="WP_068195556.1">
    <property type="nucleotide sequence ID" value="NZ_CP013909.1"/>
</dbReference>
<keyword evidence="1" id="KW-0472">Membrane</keyword>
<keyword evidence="1" id="KW-0812">Transmembrane</keyword>
<organism evidence="2 3">
    <name type="scientific">Hymenobacter sedentarius</name>
    <dbReference type="NCBI Taxonomy" id="1411621"/>
    <lineage>
        <taxon>Bacteria</taxon>
        <taxon>Pseudomonadati</taxon>
        <taxon>Bacteroidota</taxon>
        <taxon>Cytophagia</taxon>
        <taxon>Cytophagales</taxon>
        <taxon>Hymenobacteraceae</taxon>
        <taxon>Hymenobacter</taxon>
    </lineage>
</organism>
<evidence type="ECO:0000256" key="1">
    <source>
        <dbReference type="SAM" id="Phobius"/>
    </source>
</evidence>
<accession>A0A0U4ARX3</accession>
<dbReference type="Proteomes" id="UP000059542">
    <property type="component" value="Chromosome"/>
</dbReference>
<dbReference type="STRING" id="1411621.AUC43_15360"/>
<reference evidence="2 3" key="1">
    <citation type="submission" date="2015-12" db="EMBL/GenBank/DDBJ databases">
        <authorList>
            <person name="Shamseldin A."/>
            <person name="Moawad H."/>
            <person name="Abd El-Rahim W.M."/>
            <person name="Sadowsky M.J."/>
        </authorList>
    </citation>
    <scope>NUCLEOTIDE SEQUENCE [LARGE SCALE GENOMIC DNA]</scope>
    <source>
        <strain evidence="2 3">DG5B</strain>
    </source>
</reference>
<gene>
    <name evidence="2" type="ORF">AUC43_15360</name>
</gene>
<proteinExistence type="predicted"/>
<name>A0A0U4ARX3_9BACT</name>
<dbReference type="AlphaFoldDB" id="A0A0U4ARX3"/>
<evidence type="ECO:0000313" key="3">
    <source>
        <dbReference type="Proteomes" id="UP000059542"/>
    </source>
</evidence>
<evidence type="ECO:0000313" key="2">
    <source>
        <dbReference type="EMBL" id="ALW86341.1"/>
    </source>
</evidence>